<organism evidence="1 2">
    <name type="scientific">Catharanthus roseus</name>
    <name type="common">Madagascar periwinkle</name>
    <name type="synonym">Vinca rosea</name>
    <dbReference type="NCBI Taxonomy" id="4058"/>
    <lineage>
        <taxon>Eukaryota</taxon>
        <taxon>Viridiplantae</taxon>
        <taxon>Streptophyta</taxon>
        <taxon>Embryophyta</taxon>
        <taxon>Tracheophyta</taxon>
        <taxon>Spermatophyta</taxon>
        <taxon>Magnoliopsida</taxon>
        <taxon>eudicotyledons</taxon>
        <taxon>Gunneridae</taxon>
        <taxon>Pentapetalae</taxon>
        <taxon>asterids</taxon>
        <taxon>lamiids</taxon>
        <taxon>Gentianales</taxon>
        <taxon>Apocynaceae</taxon>
        <taxon>Rauvolfioideae</taxon>
        <taxon>Vinceae</taxon>
        <taxon>Catharanthinae</taxon>
        <taxon>Catharanthus</taxon>
    </lineage>
</organism>
<dbReference type="Proteomes" id="UP001060085">
    <property type="component" value="Linkage Group LG07"/>
</dbReference>
<evidence type="ECO:0000313" key="1">
    <source>
        <dbReference type="EMBL" id="KAI5653539.1"/>
    </source>
</evidence>
<name>A0ACB9ZYX5_CATRO</name>
<dbReference type="EMBL" id="CM044707">
    <property type="protein sequence ID" value="KAI5653539.1"/>
    <property type="molecule type" value="Genomic_DNA"/>
</dbReference>
<keyword evidence="2" id="KW-1185">Reference proteome</keyword>
<protein>
    <submittedName>
        <fullName evidence="1">Uncharacterized protein</fullName>
    </submittedName>
</protein>
<accession>A0ACB9ZYX5</accession>
<gene>
    <name evidence="1" type="ORF">M9H77_30726</name>
</gene>
<proteinExistence type="predicted"/>
<reference evidence="2" key="1">
    <citation type="journal article" date="2023" name="Nat. Plants">
        <title>Single-cell RNA sequencing provides a high-resolution roadmap for understanding the multicellular compartmentation of specialized metabolism.</title>
        <authorList>
            <person name="Sun S."/>
            <person name="Shen X."/>
            <person name="Li Y."/>
            <person name="Li Y."/>
            <person name="Wang S."/>
            <person name="Li R."/>
            <person name="Zhang H."/>
            <person name="Shen G."/>
            <person name="Guo B."/>
            <person name="Wei J."/>
            <person name="Xu J."/>
            <person name="St-Pierre B."/>
            <person name="Chen S."/>
            <person name="Sun C."/>
        </authorList>
    </citation>
    <scope>NUCLEOTIDE SEQUENCE [LARGE SCALE GENOMIC DNA]</scope>
</reference>
<comment type="caution">
    <text evidence="1">The sequence shown here is derived from an EMBL/GenBank/DDBJ whole genome shotgun (WGS) entry which is preliminary data.</text>
</comment>
<sequence>MTIKYMCYHTNVKGWNDIVATLLNSSSRLAIDHPLLPAVYRIGGGARFPCLIINRGQIESTNFIAKIQNLPLTFCIASFLSIRPNLQTQIHLKTNPIPKLISEFELLNTGPLTLILAPKSAQLFNQTNKDLGVIGEDEADIDERPRKAIDVSQVQQGWGTFYSPALRITLPLYGLRTTVNDWELTEATTVQFGAATFGVLERSGKSSRTMECFVHLSRDSSLLITGSVDQSVKLWSVKTGTQLFTFHFDSPTRSVDFAVGDKLAVLTTDPFMGLPSAIHVKHIASDPNDQSSESVLLIKGPRGRINSAVWGPLNKTIISAGEDAVIRIWDAETGKLLKESDKETGHKKAISSLSKSIDGSHFITGSLDKSAKLWDTRTLTLLKTYVTERPVNAVAMSPLLDHVVLGGGQYASAVTTTDHRAGKFEAKFYDKILQEEIGGVKGHFGPINALAFNSDGKSFASGGEDGYFGTYIPPTKNLPLNDFSVKPYASSIQKCL</sequence>
<evidence type="ECO:0000313" key="2">
    <source>
        <dbReference type="Proteomes" id="UP001060085"/>
    </source>
</evidence>